<dbReference type="InterPro" id="IPR052526">
    <property type="entry name" value="HTH-type_Bedaq_tolerance"/>
</dbReference>
<dbReference type="RefSeq" id="WP_106347030.1">
    <property type="nucleotide sequence ID" value="NZ_PVUE01000001.1"/>
</dbReference>
<organism evidence="2 3">
    <name type="scientific">Antricoccus suffuscus</name>
    <dbReference type="NCBI Taxonomy" id="1629062"/>
    <lineage>
        <taxon>Bacteria</taxon>
        <taxon>Bacillati</taxon>
        <taxon>Actinomycetota</taxon>
        <taxon>Actinomycetes</taxon>
        <taxon>Geodermatophilales</taxon>
        <taxon>Antricoccaceae</taxon>
        <taxon>Antricoccus</taxon>
    </lineage>
</organism>
<name>A0A2T1A5S5_9ACTN</name>
<dbReference type="Pfam" id="PF01047">
    <property type="entry name" value="MarR"/>
    <property type="match status" value="1"/>
</dbReference>
<dbReference type="InterPro" id="IPR036390">
    <property type="entry name" value="WH_DNA-bd_sf"/>
</dbReference>
<evidence type="ECO:0000313" key="2">
    <source>
        <dbReference type="EMBL" id="PRZ43965.1"/>
    </source>
</evidence>
<comment type="caution">
    <text evidence="2">The sequence shown here is derived from an EMBL/GenBank/DDBJ whole genome shotgun (WGS) entry which is preliminary data.</text>
</comment>
<reference evidence="2 3" key="1">
    <citation type="submission" date="2018-03" db="EMBL/GenBank/DDBJ databases">
        <title>Genomic Encyclopedia of Archaeal and Bacterial Type Strains, Phase II (KMG-II): from individual species to whole genera.</title>
        <authorList>
            <person name="Goeker M."/>
        </authorList>
    </citation>
    <scope>NUCLEOTIDE SEQUENCE [LARGE SCALE GENOMIC DNA]</scope>
    <source>
        <strain evidence="2 3">DSM 100065</strain>
    </source>
</reference>
<protein>
    <submittedName>
        <fullName evidence="2">MarR family transcriptional regulator</fullName>
    </submittedName>
</protein>
<dbReference type="InterPro" id="IPR036388">
    <property type="entry name" value="WH-like_DNA-bd_sf"/>
</dbReference>
<dbReference type="PROSITE" id="PS50995">
    <property type="entry name" value="HTH_MARR_2"/>
    <property type="match status" value="1"/>
</dbReference>
<dbReference type="Proteomes" id="UP000237752">
    <property type="component" value="Unassembled WGS sequence"/>
</dbReference>
<dbReference type="SUPFAM" id="SSF46785">
    <property type="entry name" value="Winged helix' DNA-binding domain"/>
    <property type="match status" value="1"/>
</dbReference>
<dbReference type="InterPro" id="IPR000835">
    <property type="entry name" value="HTH_MarR-typ"/>
</dbReference>
<evidence type="ECO:0000313" key="3">
    <source>
        <dbReference type="Proteomes" id="UP000237752"/>
    </source>
</evidence>
<evidence type="ECO:0000259" key="1">
    <source>
        <dbReference type="PROSITE" id="PS50995"/>
    </source>
</evidence>
<proteinExistence type="predicted"/>
<gene>
    <name evidence="2" type="ORF">CLV47_10189</name>
</gene>
<dbReference type="EMBL" id="PVUE01000001">
    <property type="protein sequence ID" value="PRZ43965.1"/>
    <property type="molecule type" value="Genomic_DNA"/>
</dbReference>
<sequence>MPRPTSSTAGLTEVITKLRRALRTSIRTEYSWESLPMAQVELMQTLAEAGELRVGDLADVMLLAPNTVSSLVRQAVTSGRAERIKDPEDGRVAIVRLTKDGSAQLRAWMKAHESRLGVALAELSAKDRSDVLKAIGALDRLTAKLNELK</sequence>
<dbReference type="SMART" id="SM00347">
    <property type="entry name" value="HTH_MARR"/>
    <property type="match status" value="1"/>
</dbReference>
<dbReference type="Gene3D" id="1.10.10.10">
    <property type="entry name" value="Winged helix-like DNA-binding domain superfamily/Winged helix DNA-binding domain"/>
    <property type="match status" value="1"/>
</dbReference>
<dbReference type="PANTHER" id="PTHR39515">
    <property type="entry name" value="CONSERVED PROTEIN"/>
    <property type="match status" value="1"/>
</dbReference>
<dbReference type="AlphaFoldDB" id="A0A2T1A5S5"/>
<dbReference type="GO" id="GO:0003700">
    <property type="term" value="F:DNA-binding transcription factor activity"/>
    <property type="evidence" value="ECO:0007669"/>
    <property type="project" value="InterPro"/>
</dbReference>
<dbReference type="OrthoDB" id="69852at2"/>
<feature type="domain" description="HTH marR-type" evidence="1">
    <location>
        <begin position="8"/>
        <end position="143"/>
    </location>
</feature>
<keyword evidence="3" id="KW-1185">Reference proteome</keyword>
<accession>A0A2T1A5S5</accession>
<dbReference type="PANTHER" id="PTHR39515:SF2">
    <property type="entry name" value="HTH-TYPE TRANSCRIPTIONAL REGULATOR RV0880"/>
    <property type="match status" value="1"/>
</dbReference>